<name>A0AA39X9T4_9PEZI</name>
<protein>
    <recommendedName>
        <fullName evidence="9">1,3-beta-glucanosyltransferase</fullName>
        <ecNumber evidence="9">2.4.1.-</ecNumber>
    </recommendedName>
</protein>
<evidence type="ECO:0000313" key="14">
    <source>
        <dbReference type="Proteomes" id="UP001174934"/>
    </source>
</evidence>
<dbReference type="GO" id="GO:0042124">
    <property type="term" value="F:1,3-beta-glucanosyltransferase activity"/>
    <property type="evidence" value="ECO:0007669"/>
    <property type="project" value="TreeGrafter"/>
</dbReference>
<feature type="domain" description="X8" evidence="12">
    <location>
        <begin position="385"/>
        <end position="475"/>
    </location>
</feature>
<dbReference type="Pfam" id="PF07983">
    <property type="entry name" value="X8"/>
    <property type="match status" value="1"/>
</dbReference>
<gene>
    <name evidence="13" type="ORF">B0T17DRAFT_490284</name>
</gene>
<sequence>MGFIKAALTTALLGSHQAMATLQPITMKGAKFFYENGTQFYMKGVAYQQEVGAAGEVTSQKYLDPLADTKNCAKDIPLLAELKTNTIRTYAIDPTADHDECMALLDKAGIYVIADLGEPAKSINRDDPVWDIDLFKRYTDVIDALSPYSNVIGFFAGNEVSNNASNTPASAFVKAAVRDTKAYIAKKQEDGGRWMGVGYAANDDPNIRVPSAHYFNCGEEKEAIDFWGYNIYSWCGTSSFEKSGFDKQTEFFRNYSVPVFFAEYGCNVGDSPPGAEGRLWEDTLALYSDKMTDVWSGGIVYMYHQEENDYGLVKVGSGAPEKLDNFGVLKTQIAKVDPTQTSIEDYQPTNSAQACPAISEDWQVAGNALPPTPDSSLCECMFSSLSCVPASSLAIKSYGSIFGFICENSPESCDGIKADTAAGVYGPYGGCTGEQKLGYVMNEYYKNLDEAADACDFEGQADIVKAPSVASTCTAALSSASAAAANAGTATGASSSSTSSSGATKSSNPAVPGARMERMMSVGDFAVGLYLLVAMGAGGAMVLL</sequence>
<keyword evidence="14" id="KW-1185">Reference proteome</keyword>
<dbReference type="GO" id="GO:0016787">
    <property type="term" value="F:hydrolase activity"/>
    <property type="evidence" value="ECO:0007669"/>
    <property type="project" value="UniProtKB-KW"/>
</dbReference>
<feature type="signal peptide" evidence="9">
    <location>
        <begin position="1"/>
        <end position="20"/>
    </location>
</feature>
<reference evidence="13" key="1">
    <citation type="submission" date="2023-06" db="EMBL/GenBank/DDBJ databases">
        <title>Genome-scale phylogeny and comparative genomics of the fungal order Sordariales.</title>
        <authorList>
            <consortium name="Lawrence Berkeley National Laboratory"/>
            <person name="Hensen N."/>
            <person name="Bonometti L."/>
            <person name="Westerberg I."/>
            <person name="Brannstrom I.O."/>
            <person name="Guillou S."/>
            <person name="Cros-Aarteil S."/>
            <person name="Calhoun S."/>
            <person name="Haridas S."/>
            <person name="Kuo A."/>
            <person name="Mondo S."/>
            <person name="Pangilinan J."/>
            <person name="Riley R."/>
            <person name="LaButti K."/>
            <person name="Andreopoulos B."/>
            <person name="Lipzen A."/>
            <person name="Chen C."/>
            <person name="Yanf M."/>
            <person name="Daum C."/>
            <person name="Ng V."/>
            <person name="Clum A."/>
            <person name="Steindorff A."/>
            <person name="Ohm R."/>
            <person name="Martin F."/>
            <person name="Silar P."/>
            <person name="Natvig D."/>
            <person name="Lalanne C."/>
            <person name="Gautier V."/>
            <person name="Ament-velasquez S.L."/>
            <person name="Kruys A."/>
            <person name="Hutchinson M.I."/>
            <person name="Powell A.J."/>
            <person name="Barry K."/>
            <person name="Miller A.N."/>
            <person name="Grigoriev I.V."/>
            <person name="Debuchy R."/>
            <person name="Gladieux P."/>
            <person name="Thoren M.H."/>
            <person name="Johannesson H."/>
        </authorList>
    </citation>
    <scope>NUCLEOTIDE SEQUENCE</scope>
    <source>
        <strain evidence="13">SMH3391-2</strain>
    </source>
</reference>
<accession>A0AA39X9T4</accession>
<evidence type="ECO:0000256" key="3">
    <source>
        <dbReference type="ARBA" id="ARBA00022622"/>
    </source>
</evidence>
<comment type="similarity">
    <text evidence="2 9">Belongs to the glycosyl hydrolase 72 family.</text>
</comment>
<comment type="caution">
    <text evidence="13">The sequence shown here is derived from an EMBL/GenBank/DDBJ whole genome shotgun (WGS) entry which is preliminary data.</text>
</comment>
<dbReference type="GO" id="GO:0071970">
    <property type="term" value="P:fungal-type cell wall (1-&gt;3)-beta-D-glucan biosynthetic process"/>
    <property type="evidence" value="ECO:0007669"/>
    <property type="project" value="TreeGrafter"/>
</dbReference>
<keyword evidence="4 9" id="KW-0732">Signal</keyword>
<evidence type="ECO:0000256" key="6">
    <source>
        <dbReference type="ARBA" id="ARBA00023157"/>
    </source>
</evidence>
<dbReference type="PANTHER" id="PTHR31468:SF2">
    <property type="entry name" value="1,3-BETA-GLUCANOSYLTRANSFERASE GAS1"/>
    <property type="match status" value="1"/>
</dbReference>
<comment type="function">
    <text evidence="9">Splits internally a 1,3-beta-glucan molecule and transfers the newly generated reducing end (the donor) to the non-reducing end of another 1,3-beta-glucan molecule (the acceptor) forming a 1,3-beta linkage, resulting in the elongation of 1,3-beta-glucan chains in the cell wall.</text>
</comment>
<keyword evidence="13" id="KW-0378">Hydrolase</keyword>
<dbReference type="GO" id="GO:0098552">
    <property type="term" value="C:side of membrane"/>
    <property type="evidence" value="ECO:0007669"/>
    <property type="project" value="UniProtKB-KW"/>
</dbReference>
<keyword evidence="9" id="KW-0808">Transferase</keyword>
<keyword evidence="7" id="KW-0325">Glycoprotein</keyword>
<keyword evidence="6" id="KW-1015">Disulfide bond</keyword>
<evidence type="ECO:0000256" key="8">
    <source>
        <dbReference type="ARBA" id="ARBA00023288"/>
    </source>
</evidence>
<keyword evidence="11" id="KW-1133">Transmembrane helix</keyword>
<keyword evidence="3 9" id="KW-0336">GPI-anchor</keyword>
<dbReference type="Pfam" id="PF03198">
    <property type="entry name" value="Glyco_hydro_72"/>
    <property type="match status" value="1"/>
</dbReference>
<feature type="transmembrane region" description="Helical" evidence="11">
    <location>
        <begin position="525"/>
        <end position="543"/>
    </location>
</feature>
<dbReference type="SUPFAM" id="SSF51445">
    <property type="entry name" value="(Trans)glycosidases"/>
    <property type="match status" value="1"/>
</dbReference>
<keyword evidence="11" id="KW-0812">Transmembrane</keyword>
<evidence type="ECO:0000256" key="9">
    <source>
        <dbReference type="RuleBase" id="RU361209"/>
    </source>
</evidence>
<dbReference type="GO" id="GO:0031505">
    <property type="term" value="P:fungal-type cell wall organization"/>
    <property type="evidence" value="ECO:0007669"/>
    <property type="project" value="TreeGrafter"/>
</dbReference>
<dbReference type="GO" id="GO:0005886">
    <property type="term" value="C:plasma membrane"/>
    <property type="evidence" value="ECO:0007669"/>
    <property type="project" value="UniProtKB-SubCell"/>
</dbReference>
<proteinExistence type="inferred from homology"/>
<dbReference type="Gene3D" id="3.20.20.80">
    <property type="entry name" value="Glycosidases"/>
    <property type="match status" value="1"/>
</dbReference>
<feature type="chain" id="PRO_5041486827" description="1,3-beta-glucanosyltransferase" evidence="9">
    <location>
        <begin position="21"/>
        <end position="544"/>
    </location>
</feature>
<dbReference type="InterPro" id="IPR017853">
    <property type="entry name" value="GH"/>
</dbReference>
<dbReference type="Proteomes" id="UP001174934">
    <property type="component" value="Unassembled WGS sequence"/>
</dbReference>
<keyword evidence="5 9" id="KW-0472">Membrane</keyword>
<feature type="region of interest" description="Disordered" evidence="10">
    <location>
        <begin position="492"/>
        <end position="511"/>
    </location>
</feature>
<dbReference type="EC" id="2.4.1.-" evidence="9"/>
<dbReference type="AlphaFoldDB" id="A0AA39X9T4"/>
<evidence type="ECO:0000256" key="10">
    <source>
        <dbReference type="SAM" id="MobiDB-lite"/>
    </source>
</evidence>
<dbReference type="InterPro" id="IPR012946">
    <property type="entry name" value="X8"/>
</dbReference>
<feature type="compositionally biased region" description="Low complexity" evidence="10">
    <location>
        <begin position="492"/>
        <end position="507"/>
    </location>
</feature>
<keyword evidence="8 9" id="KW-0449">Lipoprotein</keyword>
<evidence type="ECO:0000256" key="5">
    <source>
        <dbReference type="ARBA" id="ARBA00023136"/>
    </source>
</evidence>
<evidence type="ECO:0000256" key="11">
    <source>
        <dbReference type="SAM" id="Phobius"/>
    </source>
</evidence>
<organism evidence="13 14">
    <name type="scientific">Bombardia bombarda</name>
    <dbReference type="NCBI Taxonomy" id="252184"/>
    <lineage>
        <taxon>Eukaryota</taxon>
        <taxon>Fungi</taxon>
        <taxon>Dikarya</taxon>
        <taxon>Ascomycota</taxon>
        <taxon>Pezizomycotina</taxon>
        <taxon>Sordariomycetes</taxon>
        <taxon>Sordariomycetidae</taxon>
        <taxon>Sordariales</taxon>
        <taxon>Lasiosphaeriaceae</taxon>
        <taxon>Bombardia</taxon>
    </lineage>
</organism>
<evidence type="ECO:0000259" key="12">
    <source>
        <dbReference type="SMART" id="SM00768"/>
    </source>
</evidence>
<evidence type="ECO:0000256" key="7">
    <source>
        <dbReference type="ARBA" id="ARBA00023180"/>
    </source>
</evidence>
<comment type="subcellular location">
    <subcellularLocation>
        <location evidence="1 9">Cell membrane</location>
        <topology evidence="1 9">Lipid-anchor</topology>
        <topology evidence="1 9">GPI-anchor</topology>
    </subcellularLocation>
</comment>
<evidence type="ECO:0000256" key="2">
    <source>
        <dbReference type="ARBA" id="ARBA00007528"/>
    </source>
</evidence>
<evidence type="ECO:0000256" key="4">
    <source>
        <dbReference type="ARBA" id="ARBA00022729"/>
    </source>
</evidence>
<evidence type="ECO:0000313" key="13">
    <source>
        <dbReference type="EMBL" id="KAK0629958.1"/>
    </source>
</evidence>
<evidence type="ECO:0000256" key="1">
    <source>
        <dbReference type="ARBA" id="ARBA00004609"/>
    </source>
</evidence>
<dbReference type="Gene3D" id="1.20.58.1040">
    <property type="match status" value="1"/>
</dbReference>
<dbReference type="EMBL" id="JAULSR010000002">
    <property type="protein sequence ID" value="KAK0629958.1"/>
    <property type="molecule type" value="Genomic_DNA"/>
</dbReference>
<dbReference type="InterPro" id="IPR004886">
    <property type="entry name" value="Glucanosyltransferase"/>
</dbReference>
<dbReference type="PANTHER" id="PTHR31468">
    <property type="entry name" value="1,3-BETA-GLUCANOSYLTRANSFERASE GAS1"/>
    <property type="match status" value="1"/>
</dbReference>
<dbReference type="FunFam" id="3.20.20.80:FF:000038">
    <property type="entry name" value="1,3-beta-glucanosyltransferase"/>
    <property type="match status" value="1"/>
</dbReference>
<dbReference type="SMART" id="SM00768">
    <property type="entry name" value="X8"/>
    <property type="match status" value="1"/>
</dbReference>